<evidence type="ECO:0000313" key="7">
    <source>
        <dbReference type="EMBL" id="SNZ03636.1"/>
    </source>
</evidence>
<reference evidence="8" key="1">
    <citation type="submission" date="2017-09" db="EMBL/GenBank/DDBJ databases">
        <authorList>
            <person name="Varghese N."/>
            <person name="Submissions S."/>
        </authorList>
    </citation>
    <scope>NUCLEOTIDE SEQUENCE [LARGE SCALE GENOMIC DNA]</scope>
    <source>
        <strain evidence="8">CGMCC 1.8913</strain>
    </source>
</reference>
<dbReference type="GO" id="GO:0000162">
    <property type="term" value="P:L-tryptophan biosynthetic process"/>
    <property type="evidence" value="ECO:0007669"/>
    <property type="project" value="TreeGrafter"/>
</dbReference>
<dbReference type="InterPro" id="IPR011060">
    <property type="entry name" value="RibuloseP-bd_barrel"/>
</dbReference>
<evidence type="ECO:0000256" key="5">
    <source>
        <dbReference type="ARBA" id="ARBA00029440"/>
    </source>
</evidence>
<comment type="similarity">
    <text evidence="1 6">Belongs to the HisA/HisF family.</text>
</comment>
<dbReference type="InterPro" id="IPR044524">
    <property type="entry name" value="Isoase_HisA-like"/>
</dbReference>
<evidence type="ECO:0000256" key="6">
    <source>
        <dbReference type="RuleBase" id="RU003657"/>
    </source>
</evidence>
<accession>A0A285N6M3</accession>
<evidence type="ECO:0000256" key="2">
    <source>
        <dbReference type="ARBA" id="ARBA00022605"/>
    </source>
</evidence>
<dbReference type="EMBL" id="OBEK01000001">
    <property type="protein sequence ID" value="SNZ03636.1"/>
    <property type="molecule type" value="Genomic_DNA"/>
</dbReference>
<dbReference type="GO" id="GO:0003949">
    <property type="term" value="F:1-(5-phosphoribosyl)-5-[(5-phosphoribosylamino)methylideneamino]imidazole-4-carboxamide isomerase activity"/>
    <property type="evidence" value="ECO:0007669"/>
    <property type="project" value="InterPro"/>
</dbReference>
<sequence length="251" mass="27427">MLFRPCIDLHNGQVKQIVGSSITSENDKVVENFVSSYNAAHYAALFKEKQVSGGHVIMLGPGNEQAAKQALQAYPGGLQIGGGINSENAAAYLEVGASHVIVTSYIFHDGILDENRLRKITETVGKERLVIDLSCTYHDGKWVVATDRWTKRSNFEVNAANLAELAAYCDEFLIHAVDVEGKRNGIQEELVRHLAAHMPVTATYAGGIRSLEDIDLFRKLTNNNMCYTIGSALDLFGGDVSLTDVLAKENN</sequence>
<name>A0A285N6M3_9BACI</name>
<dbReference type="PANTHER" id="PTHR43090:SF2">
    <property type="entry name" value="1-(5-PHOSPHORIBOSYL)-5-[(5-PHOSPHORIBOSYLAMINO)METHYLIDENEAMINO] IMIDAZOLE-4-CARBOXAMIDE ISOMERASE"/>
    <property type="match status" value="1"/>
</dbReference>
<dbReference type="NCBIfam" id="TIGR02129">
    <property type="entry name" value="hisA_euk"/>
    <property type="match status" value="1"/>
</dbReference>
<dbReference type="Gene3D" id="3.20.20.70">
    <property type="entry name" value="Aldolase class I"/>
    <property type="match status" value="1"/>
</dbReference>
<dbReference type="InterPro" id="IPR011858">
    <property type="entry name" value="His6/HISN3"/>
</dbReference>
<proteinExistence type="inferred from homology"/>
<dbReference type="RefSeq" id="WP_097038780.1">
    <property type="nucleotide sequence ID" value="NZ_OBEK01000001.1"/>
</dbReference>
<organism evidence="7 8">
    <name type="scientific">Terribacillus aidingensis</name>
    <dbReference type="NCBI Taxonomy" id="586416"/>
    <lineage>
        <taxon>Bacteria</taxon>
        <taxon>Bacillati</taxon>
        <taxon>Bacillota</taxon>
        <taxon>Bacilli</taxon>
        <taxon>Bacillales</taxon>
        <taxon>Bacillaceae</taxon>
        <taxon>Terribacillus</taxon>
    </lineage>
</organism>
<evidence type="ECO:0000256" key="3">
    <source>
        <dbReference type="ARBA" id="ARBA00023102"/>
    </source>
</evidence>
<dbReference type="PANTHER" id="PTHR43090">
    <property type="entry name" value="1-(5-PHOSPHORIBOSYL)-5-[(5-PHOSPHORIBOSYLAMINO)METHYLIDENEAMINO] IMIDAZOLE-4-CARBOXAMIDE ISOMERASE"/>
    <property type="match status" value="1"/>
</dbReference>
<dbReference type="InterPro" id="IPR006062">
    <property type="entry name" value="His_biosynth"/>
</dbReference>
<keyword evidence="4 7" id="KW-0413">Isomerase</keyword>
<keyword evidence="8" id="KW-1185">Reference proteome</keyword>
<dbReference type="GO" id="GO:0000105">
    <property type="term" value="P:L-histidine biosynthetic process"/>
    <property type="evidence" value="ECO:0007669"/>
    <property type="project" value="UniProtKB-KW"/>
</dbReference>
<dbReference type="STRING" id="586416.GZ22_14015"/>
<dbReference type="Proteomes" id="UP000219356">
    <property type="component" value="Unassembled WGS sequence"/>
</dbReference>
<dbReference type="Pfam" id="PF00977">
    <property type="entry name" value="His_biosynth"/>
    <property type="match status" value="1"/>
</dbReference>
<evidence type="ECO:0000256" key="4">
    <source>
        <dbReference type="ARBA" id="ARBA00023235"/>
    </source>
</evidence>
<comment type="pathway">
    <text evidence="5">Amino-acid biosynthesis.</text>
</comment>
<keyword evidence="2 6" id="KW-0028">Amino-acid biosynthesis</keyword>
<dbReference type="InterPro" id="IPR013785">
    <property type="entry name" value="Aldolase_TIM"/>
</dbReference>
<dbReference type="AlphaFoldDB" id="A0A285N6M3"/>
<gene>
    <name evidence="7" type="ORF">SAMN05421503_0413</name>
</gene>
<dbReference type="SUPFAM" id="SSF51366">
    <property type="entry name" value="Ribulose-phoshate binding barrel"/>
    <property type="match status" value="1"/>
</dbReference>
<dbReference type="OrthoDB" id="9807749at2"/>
<dbReference type="CDD" id="cd04723">
    <property type="entry name" value="HisA_HisF"/>
    <property type="match status" value="1"/>
</dbReference>
<protein>
    <submittedName>
        <fullName evidence="7">1-(5-phosphoribosyl)-5-[(5-phosphoribosylamino)methylideneamino] imidazole-4-carboxamide isomerase</fullName>
    </submittedName>
</protein>
<evidence type="ECO:0000313" key="8">
    <source>
        <dbReference type="Proteomes" id="UP000219356"/>
    </source>
</evidence>
<evidence type="ECO:0000256" key="1">
    <source>
        <dbReference type="ARBA" id="ARBA00009667"/>
    </source>
</evidence>
<keyword evidence="3 6" id="KW-0368">Histidine biosynthesis</keyword>
<dbReference type="GO" id="GO:0005737">
    <property type="term" value="C:cytoplasm"/>
    <property type="evidence" value="ECO:0007669"/>
    <property type="project" value="TreeGrafter"/>
</dbReference>